<accession>G8TX01</accession>
<evidence type="ECO:0000313" key="4">
    <source>
        <dbReference type="EMBL" id="AEW04909.1"/>
    </source>
</evidence>
<dbReference type="CDD" id="cd07249">
    <property type="entry name" value="MMCE"/>
    <property type="match status" value="1"/>
</dbReference>
<dbReference type="SUPFAM" id="SSF54593">
    <property type="entry name" value="Glyoxalase/Bleomycin resistance protein/Dihydroxybiphenyl dioxygenase"/>
    <property type="match status" value="1"/>
</dbReference>
<dbReference type="HOGENOM" id="CLU_046006_5_2_9"/>
<evidence type="ECO:0000313" key="5">
    <source>
        <dbReference type="Proteomes" id="UP000005439"/>
    </source>
</evidence>
<dbReference type="PATRIC" id="fig|679936.5.peg.1478"/>
<dbReference type="Pfam" id="PF13669">
    <property type="entry name" value="Glyoxalase_4"/>
    <property type="match status" value="1"/>
</dbReference>
<proteinExistence type="inferred from homology"/>
<dbReference type="InterPro" id="IPR051785">
    <property type="entry name" value="MMCE/EMCE_epimerase"/>
</dbReference>
<sequence length="138" mass="14831">MLKLDHIGVAVTDLAQAIEAYQSLGLSLAHREVVERDAVEVAFLPFEGGRFELLAPHDETSPVARFLAKRGPGIHHVALAVDHLQAVLAQLKALGLTLIDQEPRPGAEGSQVAFIHPSAMGGVLVELVEHPNKEALRD</sequence>
<dbReference type="Gene3D" id="3.10.180.10">
    <property type="entry name" value="2,3-Dihydroxybiphenyl 1,2-Dioxygenase, domain 1"/>
    <property type="match status" value="1"/>
</dbReference>
<dbReference type="PANTHER" id="PTHR43048:SF3">
    <property type="entry name" value="METHYLMALONYL-COA EPIMERASE, MITOCHONDRIAL"/>
    <property type="match status" value="1"/>
</dbReference>
<protein>
    <submittedName>
        <fullName evidence="4">Methylmalonyl-CoA epimerase</fullName>
    </submittedName>
</protein>
<dbReference type="GO" id="GO:0046872">
    <property type="term" value="F:metal ion binding"/>
    <property type="evidence" value="ECO:0007669"/>
    <property type="project" value="UniProtKB-KW"/>
</dbReference>
<dbReference type="GO" id="GO:0004493">
    <property type="term" value="F:methylmalonyl-CoA epimerase activity"/>
    <property type="evidence" value="ECO:0007669"/>
    <property type="project" value="TreeGrafter"/>
</dbReference>
<comment type="similarity">
    <text evidence="1">Belongs to the methylmalonyl-CoA epimerase family.</text>
</comment>
<evidence type="ECO:0000256" key="1">
    <source>
        <dbReference type="ARBA" id="ARBA00009308"/>
    </source>
</evidence>
<keyword evidence="5" id="KW-1185">Reference proteome</keyword>
<dbReference type="InterPro" id="IPR037523">
    <property type="entry name" value="VOC_core"/>
</dbReference>
<organism evidence="4 5">
    <name type="scientific">Sulfobacillus acidophilus (strain ATCC 700253 / DSM 10332 / NAL)</name>
    <dbReference type="NCBI Taxonomy" id="679936"/>
    <lineage>
        <taxon>Bacteria</taxon>
        <taxon>Bacillati</taxon>
        <taxon>Bacillota</taxon>
        <taxon>Clostridia</taxon>
        <taxon>Eubacteriales</taxon>
        <taxon>Clostridiales Family XVII. Incertae Sedis</taxon>
        <taxon>Sulfobacillus</taxon>
    </lineage>
</organism>
<reference evidence="5" key="1">
    <citation type="submission" date="2011-12" db="EMBL/GenBank/DDBJ databases">
        <title>The complete genome of chromosome of Sulfobacillus acidophilus DSM 10332.</title>
        <authorList>
            <person name="Lucas S."/>
            <person name="Han J."/>
            <person name="Lapidus A."/>
            <person name="Bruce D."/>
            <person name="Goodwin L."/>
            <person name="Pitluck S."/>
            <person name="Peters L."/>
            <person name="Kyrpides N."/>
            <person name="Mavromatis K."/>
            <person name="Ivanova N."/>
            <person name="Mikhailova N."/>
            <person name="Chertkov O."/>
            <person name="Saunders E."/>
            <person name="Detter J.C."/>
            <person name="Tapia R."/>
            <person name="Han C."/>
            <person name="Land M."/>
            <person name="Hauser L."/>
            <person name="Markowitz V."/>
            <person name="Cheng J.-F."/>
            <person name="Hugenholtz P."/>
            <person name="Woyke T."/>
            <person name="Wu D."/>
            <person name="Pukall R."/>
            <person name="Gehrich-Schroeter G."/>
            <person name="Schneider S."/>
            <person name="Klenk H.-P."/>
            <person name="Eisen J.A."/>
        </authorList>
    </citation>
    <scope>NUCLEOTIDE SEQUENCE [LARGE SCALE GENOMIC DNA]</scope>
    <source>
        <strain evidence="5">ATCC 700253 / DSM 10332 / NAL</strain>
    </source>
</reference>
<dbReference type="InterPro" id="IPR017515">
    <property type="entry name" value="MeMalonyl-CoA_epimerase"/>
</dbReference>
<reference evidence="4 5" key="2">
    <citation type="journal article" date="2012" name="Stand. Genomic Sci.">
        <title>Complete genome sequence of the moderately thermophilic mineral-sulfide-oxidizing firmicute Sulfobacillus acidophilus type strain (NAL(T)).</title>
        <authorList>
            <person name="Anderson I."/>
            <person name="Chertkov O."/>
            <person name="Chen A."/>
            <person name="Saunders E."/>
            <person name="Lapidus A."/>
            <person name="Nolan M."/>
            <person name="Lucas S."/>
            <person name="Hammon N."/>
            <person name="Deshpande S."/>
            <person name="Cheng J.F."/>
            <person name="Han C."/>
            <person name="Tapia R."/>
            <person name="Goodwin L.A."/>
            <person name="Pitluck S."/>
            <person name="Liolios K."/>
            <person name="Pagani I."/>
            <person name="Ivanova N."/>
            <person name="Mikhailova N."/>
            <person name="Pati A."/>
            <person name="Palaniappan K."/>
            <person name="Land M."/>
            <person name="Pan C."/>
            <person name="Rohde M."/>
            <person name="Pukall R."/>
            <person name="Goker M."/>
            <person name="Detter J.C."/>
            <person name="Woyke T."/>
            <person name="Bristow J."/>
            <person name="Eisen J.A."/>
            <person name="Markowitz V."/>
            <person name="Hugenholtz P."/>
            <person name="Kyrpides N.C."/>
            <person name="Klenk H.P."/>
            <person name="Mavromatis K."/>
        </authorList>
    </citation>
    <scope>NUCLEOTIDE SEQUENCE [LARGE SCALE GENOMIC DNA]</scope>
    <source>
        <strain evidence="5">ATCC 700253 / DSM 10332 / NAL</strain>
    </source>
</reference>
<dbReference type="PANTHER" id="PTHR43048">
    <property type="entry name" value="METHYLMALONYL-COA EPIMERASE"/>
    <property type="match status" value="1"/>
</dbReference>
<dbReference type="EMBL" id="CP003179">
    <property type="protein sequence ID" value="AEW04909.1"/>
    <property type="molecule type" value="Genomic_DNA"/>
</dbReference>
<dbReference type="STRING" id="679936.Sulac_1412"/>
<dbReference type="NCBIfam" id="TIGR03081">
    <property type="entry name" value="metmalonyl_epim"/>
    <property type="match status" value="1"/>
</dbReference>
<dbReference type="Proteomes" id="UP000005439">
    <property type="component" value="Chromosome"/>
</dbReference>
<keyword evidence="2" id="KW-0479">Metal-binding</keyword>
<gene>
    <name evidence="4" type="ordered locus">Sulac_1412</name>
</gene>
<dbReference type="AlphaFoldDB" id="G8TX01"/>
<dbReference type="InterPro" id="IPR029068">
    <property type="entry name" value="Glyas_Bleomycin-R_OHBP_Dase"/>
</dbReference>
<dbReference type="GO" id="GO:0046491">
    <property type="term" value="P:L-methylmalonyl-CoA metabolic process"/>
    <property type="evidence" value="ECO:0007669"/>
    <property type="project" value="TreeGrafter"/>
</dbReference>
<dbReference type="PROSITE" id="PS51819">
    <property type="entry name" value="VOC"/>
    <property type="match status" value="1"/>
</dbReference>
<name>G8TX01_SULAD</name>
<feature type="domain" description="VOC" evidence="3">
    <location>
        <begin position="3"/>
        <end position="130"/>
    </location>
</feature>
<evidence type="ECO:0000259" key="3">
    <source>
        <dbReference type="PROSITE" id="PS51819"/>
    </source>
</evidence>
<evidence type="ECO:0000256" key="2">
    <source>
        <dbReference type="ARBA" id="ARBA00022723"/>
    </source>
</evidence>
<dbReference type="KEGG" id="sap:Sulac_1412"/>